<dbReference type="Gene3D" id="1.20.120.180">
    <property type="entry name" value="Proteasome activator pa28, C-terminal domain"/>
    <property type="match status" value="1"/>
</dbReference>
<dbReference type="InterPro" id="IPR026775">
    <property type="entry name" value="Zar1"/>
</dbReference>
<dbReference type="InterPro" id="IPR036252">
    <property type="entry name" value="Proteasome_activ_sf"/>
</dbReference>
<dbReference type="InterPro" id="IPR036997">
    <property type="entry name" value="PA28_C_sf"/>
</dbReference>
<feature type="compositionally biased region" description="Basic and acidic residues" evidence="4">
    <location>
        <begin position="270"/>
        <end position="279"/>
    </location>
</feature>
<proteinExistence type="inferred from homology"/>
<evidence type="ECO:0000256" key="4">
    <source>
        <dbReference type="SAM" id="MobiDB-lite"/>
    </source>
</evidence>
<dbReference type="PANTHER" id="PTHR31054">
    <property type="entry name" value="ZYGOTE ARREST PROTEIN 1-LIKE ISOFORM X1"/>
    <property type="match status" value="1"/>
</dbReference>
<dbReference type="PANTHER" id="PTHR31054:SF6">
    <property type="entry name" value="ZYGOTE ARREST PROTEIN 1"/>
    <property type="match status" value="1"/>
</dbReference>
<dbReference type="GO" id="GO:0008537">
    <property type="term" value="C:proteasome activator complex"/>
    <property type="evidence" value="ECO:0007669"/>
    <property type="project" value="InterPro"/>
</dbReference>
<comment type="function">
    <text evidence="3">Implicated in immunoproteasome assembly and required for efficient antigen processing. The PA28 activator complex enhances the generation of class I binding peptides by altering the cleavage pattern of the proteasome.</text>
</comment>
<evidence type="ECO:0000313" key="6">
    <source>
        <dbReference type="EMBL" id="MBZ3877129.1"/>
    </source>
</evidence>
<evidence type="ECO:0000313" key="7">
    <source>
        <dbReference type="Proteomes" id="UP001166674"/>
    </source>
</evidence>
<dbReference type="GO" id="GO:0019884">
    <property type="term" value="P:antigen processing and presentation of exogenous antigen"/>
    <property type="evidence" value="ECO:0007669"/>
    <property type="project" value="UniProtKB-ARBA"/>
</dbReference>
<keyword evidence="2" id="KW-0647">Proteasome</keyword>
<evidence type="ECO:0000259" key="5">
    <source>
        <dbReference type="Pfam" id="PF02252"/>
    </source>
</evidence>
<organism evidence="6 7">
    <name type="scientific">Sciurus carolinensis</name>
    <name type="common">Eastern gray squirrel</name>
    <dbReference type="NCBI Taxonomy" id="30640"/>
    <lineage>
        <taxon>Eukaryota</taxon>
        <taxon>Metazoa</taxon>
        <taxon>Chordata</taxon>
        <taxon>Craniata</taxon>
        <taxon>Vertebrata</taxon>
        <taxon>Euteleostomi</taxon>
        <taxon>Mammalia</taxon>
        <taxon>Eutheria</taxon>
        <taxon>Euarchontoglires</taxon>
        <taxon>Glires</taxon>
        <taxon>Rodentia</taxon>
        <taxon>Sciuromorpha</taxon>
        <taxon>Sciuridae</taxon>
        <taxon>Sciurinae</taxon>
        <taxon>Sciurini</taxon>
        <taxon>Sciurus</taxon>
    </lineage>
</organism>
<evidence type="ECO:0000256" key="3">
    <source>
        <dbReference type="ARBA" id="ARBA00037467"/>
    </source>
</evidence>
<comment type="caution">
    <text evidence="6">The sequence shown here is derived from an EMBL/GenBank/DDBJ whole genome shotgun (WGS) entry which is preliminary data.</text>
</comment>
<dbReference type="GO" id="GO:0006412">
    <property type="term" value="P:translation"/>
    <property type="evidence" value="ECO:0007669"/>
    <property type="project" value="TreeGrafter"/>
</dbReference>
<dbReference type="Pfam" id="PF02252">
    <property type="entry name" value="PA28_C"/>
    <property type="match status" value="1"/>
</dbReference>
<evidence type="ECO:0000256" key="1">
    <source>
        <dbReference type="ARBA" id="ARBA00005883"/>
    </source>
</evidence>
<keyword evidence="7" id="KW-1185">Reference proteome</keyword>
<reference evidence="6" key="1">
    <citation type="submission" date="2020-03" db="EMBL/GenBank/DDBJ databases">
        <title>Studies in the Genomics of Life Span.</title>
        <authorList>
            <person name="Glass D."/>
        </authorList>
    </citation>
    <scope>NUCLEOTIDE SEQUENCE</scope>
    <source>
        <strain evidence="6">SUZIE</strain>
        <tissue evidence="6">Muscle</tissue>
    </source>
</reference>
<protein>
    <submittedName>
        <fullName evidence="6">Zygote arrest protein 1</fullName>
    </submittedName>
</protein>
<feature type="region of interest" description="Disordered" evidence="4">
    <location>
        <begin position="203"/>
        <end position="312"/>
    </location>
</feature>
<feature type="compositionally biased region" description="Basic and acidic residues" evidence="4">
    <location>
        <begin position="214"/>
        <end position="234"/>
    </location>
</feature>
<sequence length="488" mass="53330">MAALGDEVLDAYMYPACAPYSYAYSYPYPPASKGKGAAGGDGWRLRGGGCPPAAAASSSFPAGSASSPFPGHGQLTAAEYFDSYQRAQLMALLSQVSQGLRPRRPANRDVAVQVNPRRDASVQCSLGRRTLQRRTRDPGTPASPGSEGAAGSDPSSPQPTRRGPEQGSPRSGTLRPVRFPRTVAVYSPVVSRRLTAFLEGAEAVADEESPGATKGERDASPAKPPGREEGEVSARKASQRRRSEEKDDDDEAQAPVGASWDQLIDGPRLPPREAGDRKAAPQPSPKSPEQTRAGKTQDSRETTAACERSSLRSVEPGKERLRFQVYFKQFCRTCQKSYNPYRVEDIACQMETDKQEKKEVPKCGFLPGNEMVLALLALVKPEVWTLKEKCILVITWIQHLIPKIEDGNDFGVAIQEKVPERVNTMKTKGEGFQTSISKYFSERGDAVAKASKETRVMDYQALVHEQGEAAYGELRVMVLDLRAFYTEH</sequence>
<comment type="similarity">
    <text evidence="1">Belongs to the PA28 family.</text>
</comment>
<name>A0AA41MS25_SCICA</name>
<dbReference type="SUPFAM" id="SSF47216">
    <property type="entry name" value="Proteasome activator"/>
    <property type="match status" value="1"/>
</dbReference>
<feature type="region of interest" description="Disordered" evidence="4">
    <location>
        <begin position="97"/>
        <end position="176"/>
    </location>
</feature>
<dbReference type="AlphaFoldDB" id="A0AA41MS25"/>
<dbReference type="InterPro" id="IPR003186">
    <property type="entry name" value="PA28_C"/>
</dbReference>
<evidence type="ECO:0000256" key="2">
    <source>
        <dbReference type="ARBA" id="ARBA00022942"/>
    </source>
</evidence>
<dbReference type="FunFam" id="1.20.120.180:FF:000002">
    <property type="entry name" value="Proteasome activator complex subunit 1"/>
    <property type="match status" value="1"/>
</dbReference>
<accession>A0AA41MS25</accession>
<dbReference type="EMBL" id="JAATJV010292300">
    <property type="protein sequence ID" value="MBZ3877129.1"/>
    <property type="molecule type" value="Genomic_DNA"/>
</dbReference>
<gene>
    <name evidence="6" type="ORF">SUZIE_141395</name>
</gene>
<dbReference type="Proteomes" id="UP001166674">
    <property type="component" value="Unassembled WGS sequence"/>
</dbReference>
<feature type="domain" description="Proteasome activator PA28 C-terminal" evidence="5">
    <location>
        <begin position="366"/>
        <end position="486"/>
    </location>
</feature>
<dbReference type="GO" id="GO:0005737">
    <property type="term" value="C:cytoplasm"/>
    <property type="evidence" value="ECO:0007669"/>
    <property type="project" value="TreeGrafter"/>
</dbReference>